<proteinExistence type="predicted"/>
<dbReference type="AlphaFoldDB" id="A0A4Z0WC96"/>
<feature type="transmembrane region" description="Helical" evidence="1">
    <location>
        <begin position="32"/>
        <end position="55"/>
    </location>
</feature>
<dbReference type="PANTHER" id="PTHR46211">
    <property type="entry name" value="GLYCEROPHOSPHORYL DIESTER PHOSPHODIESTERASE"/>
    <property type="match status" value="1"/>
</dbReference>
<keyword evidence="1" id="KW-0472">Membrane</keyword>
<accession>A0A4Z0WC96</accession>
<dbReference type="Proteomes" id="UP000297475">
    <property type="component" value="Unassembled WGS sequence"/>
</dbReference>
<evidence type="ECO:0000313" key="3">
    <source>
        <dbReference type="EMBL" id="TGG91991.1"/>
    </source>
</evidence>
<organism evidence="3 4">
    <name type="scientific">Natronospirillum operosum</name>
    <dbReference type="NCBI Taxonomy" id="2759953"/>
    <lineage>
        <taxon>Bacteria</taxon>
        <taxon>Pseudomonadati</taxon>
        <taxon>Pseudomonadota</taxon>
        <taxon>Gammaproteobacteria</taxon>
        <taxon>Oceanospirillales</taxon>
        <taxon>Natronospirillaceae</taxon>
        <taxon>Natronospirillum</taxon>
    </lineage>
</organism>
<dbReference type="Pfam" id="PF03009">
    <property type="entry name" value="GDPD"/>
    <property type="match status" value="1"/>
</dbReference>
<dbReference type="InterPro" id="IPR030395">
    <property type="entry name" value="GP_PDE_dom"/>
</dbReference>
<dbReference type="OrthoDB" id="384721at2"/>
<keyword evidence="1" id="KW-0812">Transmembrane</keyword>
<protein>
    <submittedName>
        <fullName evidence="3">Glycerophosphodiester phosphodiesterase</fullName>
    </submittedName>
</protein>
<gene>
    <name evidence="3" type="ORF">E4656_13985</name>
</gene>
<dbReference type="Gene3D" id="3.20.20.190">
    <property type="entry name" value="Phosphatidylinositol (PI) phosphodiesterase"/>
    <property type="match status" value="1"/>
</dbReference>
<dbReference type="SUPFAM" id="SSF51695">
    <property type="entry name" value="PLC-like phosphodiesterases"/>
    <property type="match status" value="1"/>
</dbReference>
<feature type="transmembrane region" description="Helical" evidence="1">
    <location>
        <begin position="276"/>
        <end position="309"/>
    </location>
</feature>
<dbReference type="GO" id="GO:0006629">
    <property type="term" value="P:lipid metabolic process"/>
    <property type="evidence" value="ECO:0007669"/>
    <property type="project" value="InterPro"/>
</dbReference>
<feature type="transmembrane region" description="Helical" evidence="1">
    <location>
        <begin position="132"/>
        <end position="160"/>
    </location>
</feature>
<dbReference type="InterPro" id="IPR017946">
    <property type="entry name" value="PLC-like_Pdiesterase_TIM-brl"/>
</dbReference>
<evidence type="ECO:0000313" key="4">
    <source>
        <dbReference type="Proteomes" id="UP000297475"/>
    </source>
</evidence>
<dbReference type="PROSITE" id="PS51704">
    <property type="entry name" value="GP_PDE"/>
    <property type="match status" value="1"/>
</dbReference>
<name>A0A4Z0WC96_9GAMM</name>
<dbReference type="EMBL" id="SRMF01000006">
    <property type="protein sequence ID" value="TGG91991.1"/>
    <property type="molecule type" value="Genomic_DNA"/>
</dbReference>
<keyword evidence="1" id="KW-1133">Transmembrane helix</keyword>
<feature type="transmembrane region" description="Helical" evidence="1">
    <location>
        <begin position="75"/>
        <end position="98"/>
    </location>
</feature>
<reference evidence="3 4" key="1">
    <citation type="submission" date="2019-04" db="EMBL/GenBank/DDBJ databases">
        <title>Natronospirillum operosus gen. nov., sp. nov., a haloalkaliphilic satellite isolated from decaying biomass of laboratory culture of cyanobacterium Geitlerinema sp. and proposal of Natronospirillaceae fam. nov. and Saccharospirillaceae fam. nov.</title>
        <authorList>
            <person name="Kevbrin V."/>
            <person name="Boltyanskaya Y."/>
            <person name="Koziaeva V."/>
            <person name="Grouzdev D.S."/>
            <person name="Park M."/>
            <person name="Cho J."/>
        </authorList>
    </citation>
    <scope>NUCLEOTIDE SEQUENCE [LARGE SCALE GENOMIC DNA]</scope>
    <source>
        <strain evidence="3 4">G-116</strain>
    </source>
</reference>
<comment type="caution">
    <text evidence="3">The sequence shown here is derived from an EMBL/GenBank/DDBJ whole genome shotgun (WGS) entry which is preliminary data.</text>
</comment>
<evidence type="ECO:0000259" key="2">
    <source>
        <dbReference type="PROSITE" id="PS51704"/>
    </source>
</evidence>
<evidence type="ECO:0000256" key="1">
    <source>
        <dbReference type="SAM" id="Phobius"/>
    </source>
</evidence>
<feature type="transmembrane region" description="Helical" evidence="1">
    <location>
        <begin position="180"/>
        <end position="201"/>
    </location>
</feature>
<feature type="transmembrane region" description="Helical" evidence="1">
    <location>
        <begin position="235"/>
        <end position="256"/>
    </location>
</feature>
<feature type="transmembrane region" description="Helical" evidence="1">
    <location>
        <begin position="330"/>
        <end position="351"/>
    </location>
</feature>
<dbReference type="InterPro" id="IPR018476">
    <property type="entry name" value="GlyceroP-diester-Pdiesterase_M"/>
</dbReference>
<sequence>MSGRSERSQLMTYHPSLLLAVFGNLQARWRSLLVLHLFFAGLGVAAFLPLSTWMATRLLSVTGASAVSNDDLLTFAFMPGAWLLALCAGSLALTLVFVQSAGILMSLEVHGRNRYQAATSALLSVLQRLPSILALACLQVGAHLLIALPFLLLIGGLGWFLLADYDPYYLVNEWPPAMQLFTAGAGVLLLGMIMGNGALYLRWVLALPALLFEQVTPWAALGRSQRLTRGYRSRIALLILASALITLAMPPLFSLLYRQGVALTLDWIPTVQGLVISYMLLVILGYLVLVAVLTFIGVSFNSLLIRQLYLRACGLRRTHAPRPASRLSGWLSWGAEAAVLLLALAQAGWILHGFLHLEDEVTITAHRGSSINAPENTLAAIELAIQEGADYVEIDVRQTADGALVLLHDRDLRRLGGGSRPIWQLTLEEVRAIDAGSWHDPAFAAERIPTLEEVIHTVRGRAQLYLEIKPSAQTPDLAADVINLLQAENMLDQTLLAGLSRTTLASIADLAPDSRRALFVHSVVGTPDYSGLHAVGKRAAIVDRGAVSRARRGGYQLHVWTVNDRDQMSRFIDLGVDSIITDRPDVLADLLAERAALSDAELLLLKLANWLR</sequence>
<dbReference type="Pfam" id="PF10110">
    <property type="entry name" value="GPDPase_memb"/>
    <property type="match status" value="1"/>
</dbReference>
<keyword evidence="4" id="KW-1185">Reference proteome</keyword>
<dbReference type="GO" id="GO:0008081">
    <property type="term" value="F:phosphoric diester hydrolase activity"/>
    <property type="evidence" value="ECO:0007669"/>
    <property type="project" value="InterPro"/>
</dbReference>
<feature type="domain" description="GP-PDE" evidence="2">
    <location>
        <begin position="361"/>
        <end position="591"/>
    </location>
</feature>
<dbReference type="PANTHER" id="PTHR46211:SF1">
    <property type="entry name" value="GLYCEROPHOSPHODIESTER PHOSPHODIESTERASE, CYTOPLASMIC"/>
    <property type="match status" value="1"/>
</dbReference>